<gene>
    <name evidence="1" type="ordered locus">B488_04560</name>
</gene>
<protein>
    <submittedName>
        <fullName evidence="1">Uncharacterized protein</fullName>
    </submittedName>
</protein>
<evidence type="ECO:0000313" key="2">
    <source>
        <dbReference type="Proteomes" id="UP000010799"/>
    </source>
</evidence>
<dbReference type="Proteomes" id="UP000010799">
    <property type="component" value="Chromosome"/>
</dbReference>
<accession>L0EUW1</accession>
<keyword evidence="2" id="KW-1185">Reference proteome</keyword>
<dbReference type="EMBL" id="CP003789">
    <property type="protein sequence ID" value="AGA64448.1"/>
    <property type="molecule type" value="Genomic_DNA"/>
</dbReference>
<dbReference type="KEGG" id="lcc:B488_04560"/>
<name>L0EUW1_LIBCB</name>
<dbReference type="AlphaFoldDB" id="L0EUW1"/>
<proteinExistence type="predicted"/>
<dbReference type="HOGENOM" id="CLU_3185411_0_0_5"/>
<sequence length="46" mass="5765">MNYWKLVFIKNWKNRIFEFSFFNRIRDKEKDHTQVDFFFGIASKGD</sequence>
<organism evidence="1 2">
    <name type="scientific">Liberibacter crescens (strain BT-1)</name>
    <dbReference type="NCBI Taxonomy" id="1215343"/>
    <lineage>
        <taxon>Bacteria</taxon>
        <taxon>Pseudomonadati</taxon>
        <taxon>Pseudomonadota</taxon>
        <taxon>Alphaproteobacteria</taxon>
        <taxon>Hyphomicrobiales</taxon>
        <taxon>Rhizobiaceae</taxon>
        <taxon>Liberibacter</taxon>
    </lineage>
</organism>
<evidence type="ECO:0000313" key="1">
    <source>
        <dbReference type="EMBL" id="AGA64448.1"/>
    </source>
</evidence>
<reference evidence="1 2" key="1">
    <citation type="journal article" date="2012" name="Stand. Genomic Sci.">
        <title>Complete genome sequence of Liberibacter crescens BT-1.</title>
        <authorList>
            <person name="Leonard M.T."/>
            <person name="Fagen J.R."/>
            <person name="Davis-Richardson A.G."/>
            <person name="Davis M.J."/>
            <person name="Triplett E.W."/>
        </authorList>
    </citation>
    <scope>NUCLEOTIDE SEQUENCE [LARGE SCALE GENOMIC DNA]</scope>
    <source>
        <strain evidence="1 2">BT-1</strain>
    </source>
</reference>